<dbReference type="OMA" id="GHRRSFC"/>
<feature type="region of interest" description="Disordered" evidence="1">
    <location>
        <begin position="157"/>
        <end position="222"/>
    </location>
</feature>
<keyword evidence="4" id="KW-1185">Reference proteome</keyword>
<accession>A0A164UFZ7</accession>
<reference evidence="3" key="2">
    <citation type="submission" date="2022-03" db="EMBL/GenBank/DDBJ databases">
        <title>Draft title - Genomic analysis of global carrot germplasm unveils the trajectory of domestication and the origin of high carotenoid orange carrot.</title>
        <authorList>
            <person name="Iorizzo M."/>
            <person name="Ellison S."/>
            <person name="Senalik D."/>
            <person name="Macko-Podgorni A."/>
            <person name="Grzebelus D."/>
            <person name="Bostan H."/>
            <person name="Rolling W."/>
            <person name="Curaba J."/>
            <person name="Simon P."/>
        </authorList>
    </citation>
    <scope>NUCLEOTIDE SEQUENCE</scope>
    <source>
        <tissue evidence="3">Leaf</tissue>
    </source>
</reference>
<sequence>MATDLCSSEPPPVTSPRISFSHNLSQSDINHQRLLSRPAPSSSVDFDFCIRQSNVDESSSAEELFSDGVILPIDPHLKHETPITVPPVPSLQPHVNQSHAVKCDQDSNGTVVSNLSESRDQKQKSAKSSFWQVKRSSSLNCGSGYARTLCPIPLLSRSHSTGSASSPNKSQSSSKELHPNLKQHAQKKNSVPLAPIKQSNSPPGHQKIPSKKSGYGGIGNGSFHGNGNRARVNHVLNVSSGNLFGLGSIFSGNKEKNKKQ</sequence>
<evidence type="ECO:0000313" key="4">
    <source>
        <dbReference type="Proteomes" id="UP000077755"/>
    </source>
</evidence>
<dbReference type="AlphaFoldDB" id="A0A164UFZ7"/>
<feature type="compositionally biased region" description="Polar residues" evidence="1">
    <location>
        <begin position="106"/>
        <end position="116"/>
    </location>
</feature>
<evidence type="ECO:0000256" key="1">
    <source>
        <dbReference type="SAM" id="MobiDB-lite"/>
    </source>
</evidence>
<dbReference type="KEGG" id="dcr:108196314"/>
<dbReference type="OrthoDB" id="1621429at2759"/>
<feature type="region of interest" description="Disordered" evidence="1">
    <location>
        <begin position="88"/>
        <end position="129"/>
    </location>
</feature>
<gene>
    <name evidence="2" type="ORF">DCAR_025911</name>
    <name evidence="3" type="ORF">DCAR_0729764</name>
</gene>
<reference evidence="2" key="1">
    <citation type="journal article" date="2016" name="Nat. Genet.">
        <title>A high-quality carrot genome assembly provides new insights into carotenoid accumulation and asterid genome evolution.</title>
        <authorList>
            <person name="Iorizzo M."/>
            <person name="Ellison S."/>
            <person name="Senalik D."/>
            <person name="Zeng P."/>
            <person name="Satapoomin P."/>
            <person name="Huang J."/>
            <person name="Bowman M."/>
            <person name="Iovene M."/>
            <person name="Sanseverino W."/>
            <person name="Cavagnaro P."/>
            <person name="Yildiz M."/>
            <person name="Macko-Podgorni A."/>
            <person name="Moranska E."/>
            <person name="Grzebelus E."/>
            <person name="Grzebelus D."/>
            <person name="Ashrafi H."/>
            <person name="Zheng Z."/>
            <person name="Cheng S."/>
            <person name="Spooner D."/>
            <person name="Van Deynze A."/>
            <person name="Simon P."/>
        </authorList>
    </citation>
    <scope>NUCLEOTIDE SEQUENCE [LARGE SCALE GENOMIC DNA]</scope>
    <source>
        <tissue evidence="2">Leaf</tissue>
    </source>
</reference>
<dbReference type="EMBL" id="LNRQ01000007">
    <property type="protein sequence ID" value="KZM88836.1"/>
    <property type="molecule type" value="Genomic_DNA"/>
</dbReference>
<proteinExistence type="predicted"/>
<dbReference type="Gramene" id="KZM88836">
    <property type="protein sequence ID" value="KZM88836"/>
    <property type="gene ID" value="DCAR_025911"/>
</dbReference>
<dbReference type="EMBL" id="CP093349">
    <property type="protein sequence ID" value="WOH10297.1"/>
    <property type="molecule type" value="Genomic_DNA"/>
</dbReference>
<protein>
    <submittedName>
        <fullName evidence="2">Uncharacterized protein</fullName>
    </submittedName>
</protein>
<feature type="compositionally biased region" description="Low complexity" evidence="1">
    <location>
        <begin position="163"/>
        <end position="174"/>
    </location>
</feature>
<feature type="region of interest" description="Disordered" evidence="1">
    <location>
        <begin position="1"/>
        <end position="22"/>
    </location>
</feature>
<dbReference type="PANTHER" id="PTHR36757:SF1">
    <property type="entry name" value="GENOME ASSEMBLY, CHROMOSOME: A04"/>
    <property type="match status" value="1"/>
</dbReference>
<name>A0A164UFZ7_DAUCS</name>
<dbReference type="Proteomes" id="UP000077755">
    <property type="component" value="Chromosome 7"/>
</dbReference>
<evidence type="ECO:0000313" key="3">
    <source>
        <dbReference type="EMBL" id="WOH10297.1"/>
    </source>
</evidence>
<organism evidence="2">
    <name type="scientific">Daucus carota subsp. sativus</name>
    <name type="common">Carrot</name>
    <dbReference type="NCBI Taxonomy" id="79200"/>
    <lineage>
        <taxon>Eukaryota</taxon>
        <taxon>Viridiplantae</taxon>
        <taxon>Streptophyta</taxon>
        <taxon>Embryophyta</taxon>
        <taxon>Tracheophyta</taxon>
        <taxon>Spermatophyta</taxon>
        <taxon>Magnoliopsida</taxon>
        <taxon>eudicotyledons</taxon>
        <taxon>Gunneridae</taxon>
        <taxon>Pentapetalae</taxon>
        <taxon>asterids</taxon>
        <taxon>campanulids</taxon>
        <taxon>Apiales</taxon>
        <taxon>Apiaceae</taxon>
        <taxon>Apioideae</taxon>
        <taxon>Scandiceae</taxon>
        <taxon>Daucinae</taxon>
        <taxon>Daucus</taxon>
        <taxon>Daucus sect. Daucus</taxon>
    </lineage>
</organism>
<dbReference type="PANTHER" id="PTHR36757">
    <property type="entry name" value="BNAANNG22500D PROTEIN"/>
    <property type="match status" value="1"/>
</dbReference>
<evidence type="ECO:0000313" key="2">
    <source>
        <dbReference type="EMBL" id="KZM88836.1"/>
    </source>
</evidence>